<comment type="subcellular location">
    <subcellularLocation>
        <location evidence="1">Cell envelope</location>
    </subcellularLocation>
</comment>
<dbReference type="InterPro" id="IPR013378">
    <property type="entry name" value="InlB-like_B-rpt"/>
</dbReference>
<feature type="compositionally biased region" description="Polar residues" evidence="2">
    <location>
        <begin position="536"/>
        <end position="546"/>
    </location>
</feature>
<feature type="transmembrane region" description="Helical" evidence="3">
    <location>
        <begin position="887"/>
        <end position="907"/>
    </location>
</feature>
<evidence type="ECO:0000256" key="1">
    <source>
        <dbReference type="ARBA" id="ARBA00004196"/>
    </source>
</evidence>
<feature type="compositionally biased region" description="Basic and acidic residues" evidence="2">
    <location>
        <begin position="569"/>
        <end position="587"/>
    </location>
</feature>
<dbReference type="Gene3D" id="2.60.40.1080">
    <property type="match status" value="2"/>
</dbReference>
<feature type="domain" description="BIG2" evidence="4">
    <location>
        <begin position="212"/>
        <end position="300"/>
    </location>
</feature>
<evidence type="ECO:0000313" key="5">
    <source>
        <dbReference type="EMBL" id="TQS84855.1"/>
    </source>
</evidence>
<name>A0A8J8TEE5_9ARCH</name>
<feature type="domain" description="BIG2" evidence="4">
    <location>
        <begin position="127"/>
        <end position="204"/>
    </location>
</feature>
<sequence>MKTALKVASIFAVSMLLILSVFPAVQGLNDNLTDDIEITYGDGYIYINGTMNRYDDGSKLGIIIKNSENSKILDLYIQLRSVNFDGSFNTGVLPNGEYTAYLTYSLKMSPLSYQEVRFNITDAATVKVTGISISESSISLAEGSSKQLIASIQPSNATVKRVSWSSDNVSIATVTQDGVVSAIKVGTANITVKTEDGNFTDTCNVNVTSAQSSSGITLSATTISIFNDGEGVTLSASLSGINASDLIWKTDNVDCVAFRNGNNTTNEVLGKTQVVITGLSIGTTKITVLAANGSYAECTVTVKDKPADTSNEWYYFYIQFKEDSSAASGTKFSSDAEKGFWLAGYGTNAANALENVCGENSIDIMLVTKGSLRGWLGTFFGLKDEQQSNGDWKYWSQYKWTGADFSSSGSWSYNNSSLGYYDAGGTFALIRQITSVDGASAGINVKASDVPEGLRHDSDSVTITYDTNGGSVKNFTEKVKKGDSVDLSKSAGTKEGYRFVGWNTNSSALSALSSLKADSDKTLYAIWISASAEVTTTKNPDGSETTTIKDEKQNEDGTKSSITQVTTVKENEDGSKNTSVEKTETVKTSEGTVQSTIEEKSNETVYADGSVDKQIEKVVKDAEGNNLEETTALEMTDKTTGVSTSAEIKKDSAGNVQTSSTSQVKLENTGGVAKLDSSVIETALKQAEKVKDVAAEKNADIEHVLEVETKANQTAESATVEVPAESLSKIAESEVKLKLKTDMGEIEIPPEVAKNLASVEGEKVSLAISKADKEELNNKQQDAVGDSPIFNLSAKSDENEIHELGGTVKITVPYELKEGEDPAKIAVWYIDELGNIVKKNSVYNEKTNTITFETDYYSLYFVKEDASDPDPVVPPKDDEKGDGSNTIYYAAAVIAIIAVIAVALVILRKKNKL</sequence>
<dbReference type="Pfam" id="PF09479">
    <property type="entry name" value="Flg_new"/>
    <property type="match status" value="1"/>
</dbReference>
<feature type="compositionally biased region" description="Basic and acidic residues" evidence="2">
    <location>
        <begin position="547"/>
        <end position="558"/>
    </location>
</feature>
<evidence type="ECO:0000256" key="2">
    <source>
        <dbReference type="SAM" id="MobiDB-lite"/>
    </source>
</evidence>
<dbReference type="SUPFAM" id="SSF49373">
    <property type="entry name" value="Invasin/intimin cell-adhesion fragments"/>
    <property type="match status" value="1"/>
</dbReference>
<evidence type="ECO:0000313" key="6">
    <source>
        <dbReference type="Proteomes" id="UP000752814"/>
    </source>
</evidence>
<gene>
    <name evidence="5" type="ORF">A3207_02185</name>
</gene>
<feature type="region of interest" description="Disordered" evidence="2">
    <location>
        <begin position="536"/>
        <end position="596"/>
    </location>
</feature>
<proteinExistence type="predicted"/>
<dbReference type="Proteomes" id="UP000752814">
    <property type="component" value="Unassembled WGS sequence"/>
</dbReference>
<feature type="compositionally biased region" description="Polar residues" evidence="2">
    <location>
        <begin position="559"/>
        <end position="568"/>
    </location>
</feature>
<dbReference type="SMART" id="SM00635">
    <property type="entry name" value="BID_2"/>
    <property type="match status" value="2"/>
</dbReference>
<dbReference type="InterPro" id="IPR008964">
    <property type="entry name" value="Invasin/intimin_cell_adhesion"/>
</dbReference>
<dbReference type="InterPro" id="IPR003343">
    <property type="entry name" value="Big_2"/>
</dbReference>
<evidence type="ECO:0000256" key="3">
    <source>
        <dbReference type="SAM" id="Phobius"/>
    </source>
</evidence>
<dbReference type="AlphaFoldDB" id="A0A8J8TEE5"/>
<dbReference type="EMBL" id="LVVT01000001">
    <property type="protein sequence ID" value="TQS84855.1"/>
    <property type="molecule type" value="Genomic_DNA"/>
</dbReference>
<dbReference type="Pfam" id="PF02368">
    <property type="entry name" value="Big_2"/>
    <property type="match status" value="1"/>
</dbReference>
<protein>
    <recommendedName>
        <fullName evidence="4">BIG2 domain-containing protein</fullName>
    </recommendedName>
</protein>
<evidence type="ECO:0000259" key="4">
    <source>
        <dbReference type="SMART" id="SM00635"/>
    </source>
</evidence>
<organism evidence="5 6">
    <name type="scientific">Candidatus Methanomassiliicoccus intestinalis</name>
    <dbReference type="NCBI Taxonomy" id="1406512"/>
    <lineage>
        <taxon>Archaea</taxon>
        <taxon>Methanobacteriati</taxon>
        <taxon>Thermoplasmatota</taxon>
        <taxon>Thermoplasmata</taxon>
        <taxon>Methanomassiliicoccales</taxon>
        <taxon>Methanomassiliicoccaceae</taxon>
        <taxon>Methanomassiliicoccus</taxon>
    </lineage>
</organism>
<accession>A0A8J8TEE5</accession>
<keyword evidence="3" id="KW-0812">Transmembrane</keyword>
<keyword evidence="3" id="KW-0472">Membrane</keyword>
<dbReference type="Gene3D" id="2.60.40.4270">
    <property type="entry name" value="Listeria-Bacteroides repeat domain"/>
    <property type="match status" value="1"/>
</dbReference>
<comment type="caution">
    <text evidence="5">The sequence shown here is derived from an EMBL/GenBank/DDBJ whole genome shotgun (WGS) entry which is preliminary data.</text>
</comment>
<reference evidence="5" key="1">
    <citation type="submission" date="2016-03" db="EMBL/GenBank/DDBJ databases">
        <authorList>
            <person name="Borrel G."/>
            <person name="Mccann A."/>
            <person name="O'Toole P.W."/>
        </authorList>
    </citation>
    <scope>NUCLEOTIDE SEQUENCE</scope>
    <source>
        <strain evidence="5">183</strain>
    </source>
</reference>
<keyword evidence="3" id="KW-1133">Transmembrane helix</keyword>
<dbReference type="InterPro" id="IPR042229">
    <property type="entry name" value="Listeria/Bacterioides_rpt_sf"/>
</dbReference>